<dbReference type="AlphaFoldDB" id="A0A9W3DCC9"/>
<evidence type="ECO:0000313" key="2">
    <source>
        <dbReference type="Proteomes" id="UP000504610"/>
    </source>
</evidence>
<dbReference type="OrthoDB" id="1034734at2759"/>
<evidence type="ECO:0000313" key="3">
    <source>
        <dbReference type="RefSeq" id="XP_056861429.1"/>
    </source>
</evidence>
<dbReference type="InterPro" id="IPR050715">
    <property type="entry name" value="LRR-SigEffector_domain"/>
</dbReference>
<proteinExistence type="predicted"/>
<accession>A0A9W3DCC9</accession>
<dbReference type="KEGG" id="rsz:108845643"/>
<name>A0A9W3DCC9_RAPSA</name>
<dbReference type="RefSeq" id="XP_056861429.1">
    <property type="nucleotide sequence ID" value="XM_057005449.1"/>
</dbReference>
<feature type="compositionally biased region" description="Basic and acidic residues" evidence="1">
    <location>
        <begin position="341"/>
        <end position="355"/>
    </location>
</feature>
<dbReference type="PANTHER" id="PTHR45752:SF171">
    <property type="entry name" value="TMV RESISTANCE PROTEIN N-LIKE"/>
    <property type="match status" value="1"/>
</dbReference>
<dbReference type="SUPFAM" id="SSF52058">
    <property type="entry name" value="L domain-like"/>
    <property type="match status" value="1"/>
</dbReference>
<protein>
    <submittedName>
        <fullName evidence="3">Disease resistance protein ADR2-like</fullName>
    </submittedName>
</protein>
<dbReference type="InterPro" id="IPR032675">
    <property type="entry name" value="LRR_dom_sf"/>
</dbReference>
<organism evidence="2 3">
    <name type="scientific">Raphanus sativus</name>
    <name type="common">Radish</name>
    <name type="synonym">Raphanus raphanistrum var. sativus</name>
    <dbReference type="NCBI Taxonomy" id="3726"/>
    <lineage>
        <taxon>Eukaryota</taxon>
        <taxon>Viridiplantae</taxon>
        <taxon>Streptophyta</taxon>
        <taxon>Embryophyta</taxon>
        <taxon>Tracheophyta</taxon>
        <taxon>Spermatophyta</taxon>
        <taxon>Magnoliopsida</taxon>
        <taxon>eudicotyledons</taxon>
        <taxon>Gunneridae</taxon>
        <taxon>Pentapetalae</taxon>
        <taxon>rosids</taxon>
        <taxon>malvids</taxon>
        <taxon>Brassicales</taxon>
        <taxon>Brassicaceae</taxon>
        <taxon>Brassiceae</taxon>
        <taxon>Raphanus</taxon>
    </lineage>
</organism>
<reference evidence="3" key="2">
    <citation type="submission" date="2025-08" db="UniProtKB">
        <authorList>
            <consortium name="RefSeq"/>
        </authorList>
    </citation>
    <scope>IDENTIFICATION</scope>
    <source>
        <tissue evidence="3">Leaf</tissue>
    </source>
</reference>
<dbReference type="Proteomes" id="UP000504610">
    <property type="component" value="Chromosome 3"/>
</dbReference>
<evidence type="ECO:0000256" key="1">
    <source>
        <dbReference type="SAM" id="MobiDB-lite"/>
    </source>
</evidence>
<dbReference type="GeneID" id="108845643"/>
<sequence>MTCCEKLRVIPTNINLASLKRVNMSGCSRLRTFPDFSSNMELLDVHNTMIEDVPSTIAEGWLRSCELNIGSTRLKRLTHVPEYVRRLDLSNSDIKKIPDCVIGLSELQILSIKNCRKLVLVQGLPPSLLFLHADDCVSLKSVCFSYCKPNVALDDWKCAKSEDELMRKFTFYNCYSLEEEARRVIIQGWENMSVGLPGKEVPSEFTHKAKGNSITISICDWTFSASSRFKACLLFSPPAKWFPHTINIVCRLRSKGVLINEILFYPNKRPWYNSTKIPSQLLTDHLFIFDENLFGFGGGRGLEVDSDIQFEFICKYQNSKIIECGVQILGEEGESSSSSSEWKEQSDGAVEASKDENLVKTSKHTGWRRGLKKLVLMKKKNKNKTE</sequence>
<keyword evidence="2" id="KW-1185">Reference proteome</keyword>
<gene>
    <name evidence="3" type="primary">LOC108845643</name>
</gene>
<feature type="region of interest" description="Disordered" evidence="1">
    <location>
        <begin position="334"/>
        <end position="355"/>
    </location>
</feature>
<dbReference type="PANTHER" id="PTHR45752">
    <property type="entry name" value="LEUCINE-RICH REPEAT-CONTAINING"/>
    <property type="match status" value="1"/>
</dbReference>
<reference evidence="2" key="1">
    <citation type="journal article" date="2019" name="Database">
        <title>The radish genome database (RadishGD): an integrated information resource for radish genomics.</title>
        <authorList>
            <person name="Yu H.J."/>
            <person name="Baek S."/>
            <person name="Lee Y.J."/>
            <person name="Cho A."/>
            <person name="Mun J.H."/>
        </authorList>
    </citation>
    <scope>NUCLEOTIDE SEQUENCE [LARGE SCALE GENOMIC DNA]</scope>
    <source>
        <strain evidence="2">cv. WK10039</strain>
    </source>
</reference>
<dbReference type="Gene3D" id="3.80.10.10">
    <property type="entry name" value="Ribonuclease Inhibitor"/>
    <property type="match status" value="1"/>
</dbReference>